<dbReference type="PANTHER" id="PTHR45866:SF12">
    <property type="entry name" value="DNA TOPOISOMERASE 4 SUBUNIT B"/>
    <property type="match status" value="1"/>
</dbReference>
<dbReference type="InterPro" id="IPR018522">
    <property type="entry name" value="TopoIIA_CS"/>
</dbReference>
<keyword evidence="4" id="KW-0479">Metal-binding</keyword>
<dbReference type="FunFam" id="3.30.230.10:FF:000005">
    <property type="entry name" value="DNA gyrase subunit B"/>
    <property type="match status" value="1"/>
</dbReference>
<dbReference type="GO" id="GO:0003677">
    <property type="term" value="F:DNA binding"/>
    <property type="evidence" value="ECO:0007669"/>
    <property type="project" value="UniProtKB-UniRule"/>
</dbReference>
<dbReference type="GO" id="GO:0005694">
    <property type="term" value="C:chromosome"/>
    <property type="evidence" value="ECO:0007669"/>
    <property type="project" value="InterPro"/>
</dbReference>
<dbReference type="Pfam" id="PF01751">
    <property type="entry name" value="Toprim"/>
    <property type="match status" value="1"/>
</dbReference>
<evidence type="ECO:0000256" key="9">
    <source>
        <dbReference type="HAMAP-Rule" id="MF_00939"/>
    </source>
</evidence>
<comment type="function">
    <text evidence="9">Topoisomerase IV is essential for chromosome segregation. It relaxes supercoiled DNA. Performs the decatenation events required during the replication of a circular DNA molecule.</text>
</comment>
<evidence type="ECO:0000313" key="13">
    <source>
        <dbReference type="Proteomes" id="UP000590460"/>
    </source>
</evidence>
<organism evidence="12 13">
    <name type="scientific">Leuconostoc holzapfelii</name>
    <dbReference type="NCBI Taxonomy" id="434464"/>
    <lineage>
        <taxon>Bacteria</taxon>
        <taxon>Bacillati</taxon>
        <taxon>Bacillota</taxon>
        <taxon>Bacilli</taxon>
        <taxon>Lactobacillales</taxon>
        <taxon>Lactobacillaceae</taxon>
        <taxon>Leuconostoc</taxon>
    </lineage>
</organism>
<keyword evidence="7 9" id="KW-0413">Isomerase</keyword>
<dbReference type="SMART" id="SM00433">
    <property type="entry name" value="TOP2c"/>
    <property type="match status" value="1"/>
</dbReference>
<dbReference type="PROSITE" id="PS50880">
    <property type="entry name" value="TOPRIM"/>
    <property type="match status" value="1"/>
</dbReference>
<dbReference type="InterPro" id="IPR013760">
    <property type="entry name" value="Topo_IIA-like_dom_sf"/>
</dbReference>
<dbReference type="Proteomes" id="UP000590460">
    <property type="component" value="Unassembled WGS sequence"/>
</dbReference>
<comment type="subunit">
    <text evidence="8 9">Heterotetramer composed of ParC and ParE.</text>
</comment>
<dbReference type="InterPro" id="IPR003594">
    <property type="entry name" value="HATPase_dom"/>
</dbReference>
<dbReference type="FunFam" id="3.30.565.10:FF:000002">
    <property type="entry name" value="DNA gyrase subunit B"/>
    <property type="match status" value="1"/>
</dbReference>
<dbReference type="HAMAP" id="MF_00939">
    <property type="entry name" value="ParE_type2"/>
    <property type="match status" value="1"/>
</dbReference>
<dbReference type="SMART" id="SM00387">
    <property type="entry name" value="HATPase_c"/>
    <property type="match status" value="1"/>
</dbReference>
<keyword evidence="6 9" id="KW-0238">DNA-binding</keyword>
<dbReference type="NCBIfam" id="NF004189">
    <property type="entry name" value="PRK05644.1"/>
    <property type="match status" value="1"/>
</dbReference>
<feature type="site" description="Interaction with DNA" evidence="9">
    <location>
        <position position="510"/>
    </location>
</feature>
<dbReference type="InterPro" id="IPR006171">
    <property type="entry name" value="TOPRIM_dom"/>
</dbReference>
<keyword evidence="9" id="KW-0067">ATP-binding</keyword>
<keyword evidence="9" id="KW-0547">Nucleotide-binding</keyword>
<evidence type="ECO:0000256" key="7">
    <source>
        <dbReference type="ARBA" id="ARBA00023235"/>
    </source>
</evidence>
<comment type="catalytic activity">
    <reaction evidence="1 9">
        <text>ATP-dependent breakage, passage and rejoining of double-stranded DNA.</text>
        <dbReference type="EC" id="5.6.2.2"/>
    </reaction>
</comment>
<dbReference type="AlphaFoldDB" id="A0A846ZI94"/>
<dbReference type="CDD" id="cd00822">
    <property type="entry name" value="TopoII_Trans_DNA_gyrase"/>
    <property type="match status" value="1"/>
</dbReference>
<comment type="similarity">
    <text evidence="3">Belongs to the type II topoisomerase GyrB family.</text>
</comment>
<evidence type="ECO:0000259" key="11">
    <source>
        <dbReference type="PROSITE" id="PS50880"/>
    </source>
</evidence>
<evidence type="ECO:0000256" key="6">
    <source>
        <dbReference type="ARBA" id="ARBA00023125"/>
    </source>
</evidence>
<comment type="similarity">
    <text evidence="9">Belongs to the type II topoisomerase family. ParE type 2 subfamily.</text>
</comment>
<accession>A0A846ZI94</accession>
<dbReference type="InterPro" id="IPR013506">
    <property type="entry name" value="Topo_IIA_bsu_dom2"/>
</dbReference>
<comment type="cofactor">
    <cofactor evidence="2">
        <name>Mg(2+)</name>
        <dbReference type="ChEBI" id="CHEBI:18420"/>
    </cofactor>
</comment>
<evidence type="ECO:0000256" key="3">
    <source>
        <dbReference type="ARBA" id="ARBA00010708"/>
    </source>
</evidence>
<dbReference type="InterPro" id="IPR013759">
    <property type="entry name" value="Topo_IIA_B_C"/>
</dbReference>
<dbReference type="SUPFAM" id="SSF55874">
    <property type="entry name" value="ATPase domain of HSP90 chaperone/DNA topoisomerase II/histidine kinase"/>
    <property type="match status" value="1"/>
</dbReference>
<feature type="domain" description="Toprim" evidence="11">
    <location>
        <begin position="424"/>
        <end position="538"/>
    </location>
</feature>
<dbReference type="GO" id="GO:0046872">
    <property type="term" value="F:metal ion binding"/>
    <property type="evidence" value="ECO:0007669"/>
    <property type="project" value="UniProtKB-KW"/>
</dbReference>
<feature type="region of interest" description="Disordered" evidence="10">
    <location>
        <begin position="664"/>
        <end position="693"/>
    </location>
</feature>
<evidence type="ECO:0000256" key="1">
    <source>
        <dbReference type="ARBA" id="ARBA00000185"/>
    </source>
</evidence>
<evidence type="ECO:0000256" key="4">
    <source>
        <dbReference type="ARBA" id="ARBA00022723"/>
    </source>
</evidence>
<dbReference type="Gene3D" id="3.40.50.670">
    <property type="match status" value="1"/>
</dbReference>
<reference evidence="12 13" key="1">
    <citation type="submission" date="2020-04" db="EMBL/GenBank/DDBJ databases">
        <title>MicrobeNet Type strains.</title>
        <authorList>
            <person name="Nicholson A.C."/>
        </authorList>
    </citation>
    <scope>NUCLEOTIDE SEQUENCE [LARGE SCALE GENOMIC DNA]</scope>
    <source>
        <strain evidence="12 13">CCUG 54536</strain>
    </source>
</reference>
<dbReference type="GO" id="GO:0034335">
    <property type="term" value="F:DNA negative supercoiling activity"/>
    <property type="evidence" value="ECO:0007669"/>
    <property type="project" value="UniProtKB-ARBA"/>
</dbReference>
<feature type="compositionally biased region" description="Basic and acidic residues" evidence="10">
    <location>
        <begin position="387"/>
        <end position="409"/>
    </location>
</feature>
<dbReference type="Pfam" id="PF00986">
    <property type="entry name" value="DNA_gyraseB_C"/>
    <property type="match status" value="1"/>
</dbReference>
<feature type="site" description="Interaction with DNA" evidence="9">
    <location>
        <position position="458"/>
    </location>
</feature>
<dbReference type="InterPro" id="IPR005740">
    <property type="entry name" value="ParE_type2"/>
</dbReference>
<keyword evidence="5" id="KW-0460">Magnesium</keyword>
<dbReference type="InterPro" id="IPR014721">
    <property type="entry name" value="Ribsml_uS5_D2-typ_fold_subgr"/>
</dbReference>
<name>A0A846ZI94_9LACO</name>
<dbReference type="GO" id="GO:0005524">
    <property type="term" value="F:ATP binding"/>
    <property type="evidence" value="ECO:0007669"/>
    <property type="project" value="UniProtKB-UniRule"/>
</dbReference>
<feature type="binding site" evidence="9">
    <location>
        <position position="7"/>
    </location>
    <ligand>
        <name>ATP</name>
        <dbReference type="ChEBI" id="CHEBI:30616"/>
    </ligand>
</feature>
<keyword evidence="9" id="KW-0799">Topoisomerase</keyword>
<evidence type="ECO:0000256" key="2">
    <source>
        <dbReference type="ARBA" id="ARBA00001946"/>
    </source>
</evidence>
<evidence type="ECO:0000256" key="5">
    <source>
        <dbReference type="ARBA" id="ARBA00022842"/>
    </source>
</evidence>
<protein>
    <recommendedName>
        <fullName evidence="9">DNA topoisomerase 4 subunit B</fullName>
        <ecNumber evidence="9">5.6.2.2</ecNumber>
    </recommendedName>
    <alternativeName>
        <fullName evidence="9">Topoisomerase IV subunit B</fullName>
    </alternativeName>
</protein>
<dbReference type="Pfam" id="PF00204">
    <property type="entry name" value="DNA_gyraseB"/>
    <property type="match status" value="1"/>
</dbReference>
<gene>
    <name evidence="9 12" type="primary">parE</name>
    <name evidence="12" type="ORF">HF966_07940</name>
</gene>
<feature type="binding site" evidence="9">
    <location>
        <position position="47"/>
    </location>
    <ligand>
        <name>ATP</name>
        <dbReference type="ChEBI" id="CHEBI:30616"/>
    </ligand>
</feature>
<sequence length="693" mass="76376">MAEKNHYDSDSIKILEGLEAVRKRPGMYIGSTDGRGLHHLVYEIVDNAVDEALGGYGNDIRVTIHENNAITVQDFGRGMPVGMHASGKPTPEVILTVLHAGGKFGQGGYATSGGLHGVGSSVVNALSESLQVTIVRDGHKWQEDFITGGQPVGTLRDLGVTKEHTGTTVTFKPDPTLFSATVYKYDTLSERLRESAFLMSGVKFTLTDERVTPARVETYHYEKGLEAFVGFLNEDKETIGPVMTFEGSQSGIAVEVAAQYNDGYSETLLSFVNNVRTQDGGTHEVGFRTAWTKAFNEYARKVNLLKEKDKNLEGTDVREGLAAVISLRVPEQFLQFEGQTKDKLGTPEARGIVDAVVNETLGRFLMENGDFGQNLIRKAIRAREAREAARKARDESRTGKSKGQKERLLSGKLAPAQSKNAARNELFLVEGDSAGGSAKQGRDRKFQAILPLRGKVLNTEKAKLVDILKNEEISTLIYAIGGGVGNDFKVADTAFDKIIIMTDADDDGAHIQTLLLTFFYKYMRPLIEAGRVYIALPPLYRVKYASKKFEDQFAWTNDELETITSRNDARYELTRFKGLGEMNAPLLWETTMNPETRTLIRVKIDDAVLAEKRVTTLMGDKVEPRRDWIEANVHFTLDEAGSILDTVDGEQTNASDVFEKARQHENKQATATESTTTTGPVITNWQNGQGAGA</sequence>
<dbReference type="GO" id="GO:0007059">
    <property type="term" value="P:chromosome segregation"/>
    <property type="evidence" value="ECO:0007669"/>
    <property type="project" value="UniProtKB-UniRule"/>
</dbReference>
<feature type="site" description="Interaction with DNA" evidence="9">
    <location>
        <position position="625"/>
    </location>
</feature>
<dbReference type="NCBIfam" id="TIGR01058">
    <property type="entry name" value="parE_Gpos"/>
    <property type="match status" value="1"/>
</dbReference>
<dbReference type="GO" id="GO:0006265">
    <property type="term" value="P:DNA topological change"/>
    <property type="evidence" value="ECO:0007669"/>
    <property type="project" value="UniProtKB-UniRule"/>
</dbReference>
<dbReference type="SUPFAM" id="SSF54211">
    <property type="entry name" value="Ribosomal protein S5 domain 2-like"/>
    <property type="match status" value="1"/>
</dbReference>
<evidence type="ECO:0000313" key="12">
    <source>
        <dbReference type="EMBL" id="NKZ19102.1"/>
    </source>
</evidence>
<comment type="caution">
    <text evidence="12">The sequence shown here is derived from an EMBL/GenBank/DDBJ whole genome shotgun (WGS) entry which is preliminary data.</text>
</comment>
<dbReference type="InterPro" id="IPR000565">
    <property type="entry name" value="Topo_IIA_B"/>
</dbReference>
<dbReference type="RefSeq" id="WP_168677741.1">
    <property type="nucleotide sequence ID" value="NZ_BPKV01000014.1"/>
</dbReference>
<dbReference type="EC" id="5.6.2.2" evidence="9"/>
<feature type="binding site" evidence="9">
    <location>
        <begin position="114"/>
        <end position="120"/>
    </location>
    <ligand>
        <name>ATP</name>
        <dbReference type="ChEBI" id="CHEBI:30616"/>
    </ligand>
</feature>
<dbReference type="SUPFAM" id="SSF56719">
    <property type="entry name" value="Type II DNA topoisomerase"/>
    <property type="match status" value="1"/>
</dbReference>
<evidence type="ECO:0000256" key="8">
    <source>
        <dbReference type="ARBA" id="ARBA00063644"/>
    </source>
</evidence>
<dbReference type="PROSITE" id="PS00177">
    <property type="entry name" value="TOPOISOMERASE_II"/>
    <property type="match status" value="1"/>
</dbReference>
<evidence type="ECO:0000256" key="10">
    <source>
        <dbReference type="SAM" id="MobiDB-lite"/>
    </source>
</evidence>
<dbReference type="PRINTS" id="PR01159">
    <property type="entry name" value="DNAGYRASEB"/>
</dbReference>
<dbReference type="InterPro" id="IPR020568">
    <property type="entry name" value="Ribosomal_Su5_D2-typ_SF"/>
</dbReference>
<dbReference type="CDD" id="cd16928">
    <property type="entry name" value="HATPase_GyrB-like"/>
    <property type="match status" value="1"/>
</dbReference>
<dbReference type="PRINTS" id="PR00418">
    <property type="entry name" value="TPI2FAMILY"/>
</dbReference>
<feature type="compositionally biased region" description="Polar residues" evidence="10">
    <location>
        <begin position="679"/>
        <end position="693"/>
    </location>
</feature>
<dbReference type="PANTHER" id="PTHR45866">
    <property type="entry name" value="DNA GYRASE/TOPOISOMERASE SUBUNIT B"/>
    <property type="match status" value="1"/>
</dbReference>
<dbReference type="Pfam" id="PF02518">
    <property type="entry name" value="HATPase_c"/>
    <property type="match status" value="1"/>
</dbReference>
<proteinExistence type="inferred from homology"/>
<feature type="region of interest" description="Disordered" evidence="10">
    <location>
        <begin position="387"/>
        <end position="417"/>
    </location>
</feature>
<dbReference type="EMBL" id="JAAXPO010000010">
    <property type="protein sequence ID" value="NKZ19102.1"/>
    <property type="molecule type" value="Genomic_DNA"/>
</dbReference>
<feature type="compositionally biased region" description="Low complexity" evidence="10">
    <location>
        <begin position="669"/>
        <end position="678"/>
    </location>
</feature>
<dbReference type="Gene3D" id="3.30.230.10">
    <property type="match status" value="1"/>
</dbReference>
<dbReference type="InterPro" id="IPR002288">
    <property type="entry name" value="DNA_gyrase_B_C"/>
</dbReference>
<dbReference type="Gene3D" id="3.30.565.10">
    <property type="entry name" value="Histidine kinase-like ATPase, C-terminal domain"/>
    <property type="match status" value="1"/>
</dbReference>
<dbReference type="InterPro" id="IPR001241">
    <property type="entry name" value="Topo_IIA"/>
</dbReference>
<feature type="binding site" evidence="9">
    <location>
        <position position="341"/>
    </location>
    <ligand>
        <name>ATP</name>
        <dbReference type="ChEBI" id="CHEBI:30616"/>
    </ligand>
</feature>
<feature type="binding site" evidence="9">
    <location>
        <position position="74"/>
    </location>
    <ligand>
        <name>ATP</name>
        <dbReference type="ChEBI" id="CHEBI:30616"/>
    </ligand>
</feature>
<dbReference type="InterPro" id="IPR036890">
    <property type="entry name" value="HATPase_C_sf"/>
</dbReference>